<evidence type="ECO:0000313" key="5">
    <source>
        <dbReference type="EMBL" id="GAA0399040.1"/>
    </source>
</evidence>
<feature type="domain" description="HTH asnC-type" evidence="4">
    <location>
        <begin position="173"/>
        <end position="233"/>
    </location>
</feature>
<evidence type="ECO:0000256" key="2">
    <source>
        <dbReference type="ARBA" id="ARBA00023125"/>
    </source>
</evidence>
<dbReference type="InterPro" id="IPR036390">
    <property type="entry name" value="WH_DNA-bd_sf"/>
</dbReference>
<name>A0ABP3IDW8_9ACTN</name>
<gene>
    <name evidence="5" type="ORF">GCM10010357_20170</name>
</gene>
<dbReference type="EMBL" id="BAAABX010000019">
    <property type="protein sequence ID" value="GAA0399040.1"/>
    <property type="molecule type" value="Genomic_DNA"/>
</dbReference>
<keyword evidence="2" id="KW-0238">DNA-binding</keyword>
<dbReference type="PRINTS" id="PR00033">
    <property type="entry name" value="HTHASNC"/>
</dbReference>
<protein>
    <submittedName>
        <fullName evidence="5">Lrp/AsnC family transcriptional regulator</fullName>
    </submittedName>
</protein>
<dbReference type="SUPFAM" id="SSF54909">
    <property type="entry name" value="Dimeric alpha+beta barrel"/>
    <property type="match status" value="1"/>
</dbReference>
<dbReference type="InterPro" id="IPR011008">
    <property type="entry name" value="Dimeric_a/b-barrel"/>
</dbReference>
<evidence type="ECO:0000256" key="1">
    <source>
        <dbReference type="ARBA" id="ARBA00023015"/>
    </source>
</evidence>
<feature type="domain" description="HTH asnC-type" evidence="4">
    <location>
        <begin position="25"/>
        <end position="85"/>
    </location>
</feature>
<dbReference type="Pfam" id="PF13404">
    <property type="entry name" value="HTH_AsnC-type"/>
    <property type="match status" value="2"/>
</dbReference>
<accession>A0ABP3IDW8</accession>
<dbReference type="PANTHER" id="PTHR30154:SF34">
    <property type="entry name" value="TRANSCRIPTIONAL REGULATOR AZLB"/>
    <property type="match status" value="1"/>
</dbReference>
<keyword evidence="6" id="KW-1185">Reference proteome</keyword>
<comment type="caution">
    <text evidence="5">The sequence shown here is derived from an EMBL/GenBank/DDBJ whole genome shotgun (WGS) entry which is preliminary data.</text>
</comment>
<dbReference type="Proteomes" id="UP001500879">
    <property type="component" value="Unassembled WGS sequence"/>
</dbReference>
<dbReference type="SMART" id="SM00344">
    <property type="entry name" value="HTH_ASNC"/>
    <property type="match status" value="2"/>
</dbReference>
<organism evidence="5 6">
    <name type="scientific">Streptomyces luteireticuli</name>
    <dbReference type="NCBI Taxonomy" id="173858"/>
    <lineage>
        <taxon>Bacteria</taxon>
        <taxon>Bacillati</taxon>
        <taxon>Actinomycetota</taxon>
        <taxon>Actinomycetes</taxon>
        <taxon>Kitasatosporales</taxon>
        <taxon>Streptomycetaceae</taxon>
        <taxon>Streptomyces</taxon>
    </lineage>
</organism>
<dbReference type="Pfam" id="PF01037">
    <property type="entry name" value="AsnC_trans_reg"/>
    <property type="match status" value="1"/>
</dbReference>
<evidence type="ECO:0000313" key="6">
    <source>
        <dbReference type="Proteomes" id="UP001500879"/>
    </source>
</evidence>
<dbReference type="SUPFAM" id="SSF46785">
    <property type="entry name" value="Winged helix' DNA-binding domain"/>
    <property type="match status" value="2"/>
</dbReference>
<dbReference type="InterPro" id="IPR019887">
    <property type="entry name" value="Tscrpt_reg_AsnC/Lrp_C"/>
</dbReference>
<dbReference type="CDD" id="cd00090">
    <property type="entry name" value="HTH_ARSR"/>
    <property type="match status" value="1"/>
</dbReference>
<evidence type="ECO:0000259" key="4">
    <source>
        <dbReference type="PROSITE" id="PS50956"/>
    </source>
</evidence>
<dbReference type="PANTHER" id="PTHR30154">
    <property type="entry name" value="LEUCINE-RESPONSIVE REGULATORY PROTEIN"/>
    <property type="match status" value="1"/>
</dbReference>
<dbReference type="Gene3D" id="3.30.70.920">
    <property type="match status" value="1"/>
</dbReference>
<evidence type="ECO:0000256" key="3">
    <source>
        <dbReference type="ARBA" id="ARBA00023163"/>
    </source>
</evidence>
<dbReference type="Gene3D" id="1.10.10.10">
    <property type="entry name" value="Winged helix-like DNA-binding domain superfamily/Winged helix DNA-binding domain"/>
    <property type="match status" value="2"/>
</dbReference>
<dbReference type="PROSITE" id="PS50956">
    <property type="entry name" value="HTH_ASNC_2"/>
    <property type="match status" value="2"/>
</dbReference>
<keyword evidence="1" id="KW-0805">Transcription regulation</keyword>
<reference evidence="6" key="1">
    <citation type="journal article" date="2019" name="Int. J. Syst. Evol. Microbiol.">
        <title>The Global Catalogue of Microorganisms (GCM) 10K type strain sequencing project: providing services to taxonomists for standard genome sequencing and annotation.</title>
        <authorList>
            <consortium name="The Broad Institute Genomics Platform"/>
            <consortium name="The Broad Institute Genome Sequencing Center for Infectious Disease"/>
            <person name="Wu L."/>
            <person name="Ma J."/>
        </authorList>
    </citation>
    <scope>NUCLEOTIDE SEQUENCE [LARGE SCALE GENOMIC DNA]</scope>
    <source>
        <strain evidence="6">JCM 4788</strain>
    </source>
</reference>
<dbReference type="InterPro" id="IPR019888">
    <property type="entry name" value="Tscrpt_reg_AsnC-like"/>
</dbReference>
<dbReference type="InterPro" id="IPR011991">
    <property type="entry name" value="ArsR-like_HTH"/>
</dbReference>
<dbReference type="InterPro" id="IPR000485">
    <property type="entry name" value="AsnC-type_HTH_dom"/>
</dbReference>
<keyword evidence="3" id="KW-0804">Transcription</keyword>
<dbReference type="RefSeq" id="WP_344022235.1">
    <property type="nucleotide sequence ID" value="NZ_BAAABX010000019.1"/>
</dbReference>
<dbReference type="InterPro" id="IPR036388">
    <property type="entry name" value="WH-like_DNA-bd_sf"/>
</dbReference>
<proteinExistence type="predicted"/>
<sequence length="326" mass="35162">MDSVTSSVAPLVASPLTTTSPAFVVDPLDLRILHALQLDGRAPFRRIADVLGVSDRTVARRFDRLRASGVVRVTVVPDSSRTGQGEWLVRLRVLPDAAHAVADALARRPDTPWVCLVSSGTEIVCLFRTMDGAPAPLAGLTHRQGIVHADAQRLLRHLTDHRRQAGDGTPVALTDLDRRLLPALAADGRAAYPQLARTVGWSESAVRRRLEELRESRTIRFDVATDPRLFGYSAQCLLWLSVTPSRISSVAGALAGDPGTTFVGATSGPHQLLAVMVCRDEIALYDYVNERIGALDGVRSVETAVVTRHARPSCLLIGAIPVDRGS</sequence>